<dbReference type="PANTHER" id="PTHR47870">
    <property type="entry name" value="CYTOCHROME C-TYPE BIOGENESIS PROTEIN CCMH"/>
    <property type="match status" value="1"/>
</dbReference>
<dbReference type="InterPro" id="IPR005616">
    <property type="entry name" value="CcmH/CycL/Ccl2/NrfF_N"/>
</dbReference>
<reference evidence="10 11" key="1">
    <citation type="submission" date="2023-06" db="EMBL/GenBank/DDBJ databases">
        <title>Marinobacter azerbaijanicus a moderately halophilic, isolated from Urmia Lake in Azerbaijan region of Iran.</title>
        <authorList>
            <person name="Sanchez-Porro C."/>
            <person name="Aghdam E.M."/>
            <person name="Saheb S.M."/>
            <person name="Tarhriz V."/>
            <person name="Kazemi E."/>
            <person name="Ammozegar M.A."/>
            <person name="Ventosa A."/>
            <person name="Hejazi M.S."/>
        </authorList>
    </citation>
    <scope>NUCLEOTIDE SEQUENCE [LARGE SCALE GENOMIC DNA]</scope>
    <source>
        <strain evidence="10 11">TBZ242</strain>
    </source>
</reference>
<keyword evidence="11" id="KW-1185">Reference proteome</keyword>
<evidence type="ECO:0000256" key="3">
    <source>
        <dbReference type="ARBA" id="ARBA00022723"/>
    </source>
</evidence>
<keyword evidence="6 7" id="KW-0408">Iron</keyword>
<keyword evidence="7" id="KW-0472">Membrane</keyword>
<evidence type="ECO:0000256" key="1">
    <source>
        <dbReference type="ARBA" id="ARBA00010342"/>
    </source>
</evidence>
<comment type="similarity">
    <text evidence="1 7">Belongs to the CcmH/CycL/Ccl2/NrfF family.</text>
</comment>
<keyword evidence="5" id="KW-0201">Cytochrome c-type biogenesis</keyword>
<feature type="signal peptide" evidence="7">
    <location>
        <begin position="1"/>
        <end position="20"/>
    </location>
</feature>
<dbReference type="Proteomes" id="UP001227964">
    <property type="component" value="Unassembled WGS sequence"/>
</dbReference>
<feature type="compositionally biased region" description="Basic and acidic residues" evidence="8">
    <location>
        <begin position="141"/>
        <end position="160"/>
    </location>
</feature>
<evidence type="ECO:0000313" key="10">
    <source>
        <dbReference type="EMBL" id="MDL0430036.1"/>
    </source>
</evidence>
<feature type="transmembrane region" description="Helical" evidence="7">
    <location>
        <begin position="105"/>
        <end position="127"/>
    </location>
</feature>
<accession>A0ABT7I7B0</accession>
<feature type="chain" id="PRO_5044989455" description="Cytochrome c-type biogenesis protein" evidence="7">
    <location>
        <begin position="21"/>
        <end position="160"/>
    </location>
</feature>
<dbReference type="RefSeq" id="WP_285388544.1">
    <property type="nucleotide sequence ID" value="NZ_JASSVS010000001.1"/>
</dbReference>
<dbReference type="PANTHER" id="PTHR47870:SF1">
    <property type="entry name" value="CYTOCHROME C-TYPE BIOGENESIS PROTEIN CCMH"/>
    <property type="match status" value="1"/>
</dbReference>
<dbReference type="InterPro" id="IPR051263">
    <property type="entry name" value="C-type_cytochrome_biogenesis"/>
</dbReference>
<gene>
    <name evidence="10" type="ORF">QPM17_02790</name>
</gene>
<organism evidence="10 11">
    <name type="scientific">Marinobacter azerbaijanicus</name>
    <dbReference type="NCBI Taxonomy" id="3050455"/>
    <lineage>
        <taxon>Bacteria</taxon>
        <taxon>Pseudomonadati</taxon>
        <taxon>Pseudomonadota</taxon>
        <taxon>Gammaproteobacteria</taxon>
        <taxon>Pseudomonadales</taxon>
        <taxon>Marinobacteraceae</taxon>
        <taxon>Marinobacter</taxon>
    </lineage>
</organism>
<evidence type="ECO:0000256" key="8">
    <source>
        <dbReference type="SAM" id="MobiDB-lite"/>
    </source>
</evidence>
<feature type="region of interest" description="Disordered" evidence="8">
    <location>
        <begin position="135"/>
        <end position="160"/>
    </location>
</feature>
<keyword evidence="7" id="KW-1133">Transmembrane helix</keyword>
<dbReference type="EMBL" id="JASSVS010000001">
    <property type="protein sequence ID" value="MDL0430036.1"/>
    <property type="molecule type" value="Genomic_DNA"/>
</dbReference>
<keyword evidence="2 7" id="KW-0349">Heme</keyword>
<keyword evidence="3 7" id="KW-0479">Metal-binding</keyword>
<evidence type="ECO:0000256" key="2">
    <source>
        <dbReference type="ARBA" id="ARBA00022617"/>
    </source>
</evidence>
<keyword evidence="7" id="KW-0812">Transmembrane</keyword>
<evidence type="ECO:0000313" key="11">
    <source>
        <dbReference type="Proteomes" id="UP001227964"/>
    </source>
</evidence>
<comment type="caution">
    <text evidence="10">The sequence shown here is derived from an EMBL/GenBank/DDBJ whole genome shotgun (WGS) entry which is preliminary data.</text>
</comment>
<name>A0ABT7I7B0_9GAMM</name>
<evidence type="ECO:0000256" key="7">
    <source>
        <dbReference type="RuleBase" id="RU364112"/>
    </source>
</evidence>
<dbReference type="InterPro" id="IPR038297">
    <property type="entry name" value="CcmH/CycL/NrfF/Ccl2_sf"/>
</dbReference>
<evidence type="ECO:0000256" key="4">
    <source>
        <dbReference type="ARBA" id="ARBA00022729"/>
    </source>
</evidence>
<proteinExistence type="inferred from homology"/>
<dbReference type="Gene3D" id="1.10.8.640">
    <property type="entry name" value="Cytochrome C biogenesis protein"/>
    <property type="match status" value="1"/>
</dbReference>
<evidence type="ECO:0000259" key="9">
    <source>
        <dbReference type="Pfam" id="PF03918"/>
    </source>
</evidence>
<comment type="function">
    <text evidence="7">Possible subunit of a heme lyase.</text>
</comment>
<sequence>MMRPLLVSLLLMVVGPTLMAEPSDVYSFDSRTEEQRFHNLISELRCPKCQNQNIADSNAPISKDMRDEVYQMMSAGASNEDIVGALVDRFGEFVRYKPEVDRRTILLWATPAIAVAVGFVVVAVIVIRSRRNGEGETALSEEERGRAARMLADDNSDRTS</sequence>
<evidence type="ECO:0000256" key="6">
    <source>
        <dbReference type="ARBA" id="ARBA00023004"/>
    </source>
</evidence>
<dbReference type="CDD" id="cd16378">
    <property type="entry name" value="CcmH_N"/>
    <property type="match status" value="1"/>
</dbReference>
<keyword evidence="4 7" id="KW-0732">Signal</keyword>
<dbReference type="Pfam" id="PF03918">
    <property type="entry name" value="CcmH"/>
    <property type="match status" value="1"/>
</dbReference>
<protein>
    <recommendedName>
        <fullName evidence="7">Cytochrome c-type biogenesis protein</fullName>
    </recommendedName>
</protein>
<feature type="domain" description="CcmH/CycL/Ccl2/NrfF N-terminal" evidence="9">
    <location>
        <begin position="10"/>
        <end position="151"/>
    </location>
</feature>
<evidence type="ECO:0000256" key="5">
    <source>
        <dbReference type="ARBA" id="ARBA00022748"/>
    </source>
</evidence>